<evidence type="ECO:0000313" key="2">
    <source>
        <dbReference type="Proteomes" id="UP001381693"/>
    </source>
</evidence>
<evidence type="ECO:0000313" key="1">
    <source>
        <dbReference type="EMBL" id="KAK7070523.1"/>
    </source>
</evidence>
<dbReference type="Proteomes" id="UP001381693">
    <property type="component" value="Unassembled WGS sequence"/>
</dbReference>
<sequence>MATWMKDYGYDPEGYKEQNLDECASAEHPLCTWSIYPFGELQLSYFCGGQDICRYGTKNNLKL</sequence>
<proteinExistence type="predicted"/>
<keyword evidence="2" id="KW-1185">Reference proteome</keyword>
<organism evidence="1 2">
    <name type="scientific">Halocaridina rubra</name>
    <name type="common">Hawaiian red shrimp</name>
    <dbReference type="NCBI Taxonomy" id="373956"/>
    <lineage>
        <taxon>Eukaryota</taxon>
        <taxon>Metazoa</taxon>
        <taxon>Ecdysozoa</taxon>
        <taxon>Arthropoda</taxon>
        <taxon>Crustacea</taxon>
        <taxon>Multicrustacea</taxon>
        <taxon>Malacostraca</taxon>
        <taxon>Eumalacostraca</taxon>
        <taxon>Eucarida</taxon>
        <taxon>Decapoda</taxon>
        <taxon>Pleocyemata</taxon>
        <taxon>Caridea</taxon>
        <taxon>Atyoidea</taxon>
        <taxon>Atyidae</taxon>
        <taxon>Halocaridina</taxon>
    </lineage>
</organism>
<comment type="caution">
    <text evidence="1">The sequence shown here is derived from an EMBL/GenBank/DDBJ whole genome shotgun (WGS) entry which is preliminary data.</text>
</comment>
<gene>
    <name evidence="1" type="ORF">SK128_015871</name>
</gene>
<accession>A0AAN9A0G5</accession>
<reference evidence="1 2" key="1">
    <citation type="submission" date="2023-11" db="EMBL/GenBank/DDBJ databases">
        <title>Halocaridina rubra genome assembly.</title>
        <authorList>
            <person name="Smith C."/>
        </authorList>
    </citation>
    <scope>NUCLEOTIDE SEQUENCE [LARGE SCALE GENOMIC DNA]</scope>
    <source>
        <strain evidence="1">EP-1</strain>
        <tissue evidence="1">Whole</tissue>
    </source>
</reference>
<protein>
    <submittedName>
        <fullName evidence="1">Uncharacterized protein</fullName>
    </submittedName>
</protein>
<name>A0AAN9A0G5_HALRR</name>
<dbReference type="AlphaFoldDB" id="A0AAN9A0G5"/>
<dbReference type="EMBL" id="JAXCGZ010015327">
    <property type="protein sequence ID" value="KAK7070523.1"/>
    <property type="molecule type" value="Genomic_DNA"/>
</dbReference>
<feature type="non-terminal residue" evidence="1">
    <location>
        <position position="63"/>
    </location>
</feature>